<evidence type="ECO:0000256" key="3">
    <source>
        <dbReference type="ARBA" id="ARBA00022519"/>
    </source>
</evidence>
<name>A0A0V8J8W4_9BACL</name>
<evidence type="ECO:0000256" key="5">
    <source>
        <dbReference type="ARBA" id="ARBA00022989"/>
    </source>
</evidence>
<feature type="domain" description="Threonine/Serine exporter ThrE" evidence="9">
    <location>
        <begin position="7"/>
        <end position="134"/>
    </location>
</feature>
<accession>A0A0V8J8W4</accession>
<keyword evidence="4 8" id="KW-0812">Transmembrane</keyword>
<feature type="transmembrane region" description="Helical" evidence="8">
    <location>
        <begin position="79"/>
        <end position="97"/>
    </location>
</feature>
<evidence type="ECO:0000256" key="7">
    <source>
        <dbReference type="ARBA" id="ARBA00034125"/>
    </source>
</evidence>
<dbReference type="Proteomes" id="UP000054099">
    <property type="component" value="Unassembled WGS sequence"/>
</dbReference>
<keyword evidence="2" id="KW-1003">Cell membrane</keyword>
<proteinExistence type="inferred from homology"/>
<dbReference type="PANTHER" id="PTHR34390">
    <property type="entry name" value="UPF0442 PROTEIN YJJB-RELATED"/>
    <property type="match status" value="1"/>
</dbReference>
<dbReference type="EMBL" id="LNQN01000002">
    <property type="protein sequence ID" value="KSU83272.1"/>
    <property type="molecule type" value="Genomic_DNA"/>
</dbReference>
<sequence>MHIFEAIWTSFIASAGFGILFNVPRKAVIPGGICGMIGWLIFEGMSGNNQFDLVLATALASFVVAAISHLYARIYRMPVIIFSVAGIIPLVPGGGAYDTMRQLVENDYNEAIQLASQTFLISGAIAFGLVLAGTILPIILRSTRTVK</sequence>
<evidence type="ECO:0000259" key="9">
    <source>
        <dbReference type="Pfam" id="PF12821"/>
    </source>
</evidence>
<dbReference type="AlphaFoldDB" id="A0A0V8J8W4"/>
<dbReference type="RefSeq" id="WP_061972068.1">
    <property type="nucleotide sequence ID" value="NZ_FMAV01000002.1"/>
</dbReference>
<evidence type="ECO:0000313" key="10">
    <source>
        <dbReference type="EMBL" id="KSU83272.1"/>
    </source>
</evidence>
<dbReference type="PANTHER" id="PTHR34390:SF1">
    <property type="entry name" value="SUCCINATE TRANSPORTER SUBUNIT YJJB-RELATED"/>
    <property type="match status" value="1"/>
</dbReference>
<keyword evidence="5 8" id="KW-1133">Transmembrane helix</keyword>
<evidence type="ECO:0000256" key="6">
    <source>
        <dbReference type="ARBA" id="ARBA00023136"/>
    </source>
</evidence>
<evidence type="ECO:0000256" key="2">
    <source>
        <dbReference type="ARBA" id="ARBA00022475"/>
    </source>
</evidence>
<comment type="similarity">
    <text evidence="7">Belongs to the ThrE exporter (TC 2.A.79) family.</text>
</comment>
<keyword evidence="3" id="KW-0997">Cell inner membrane</keyword>
<protein>
    <recommendedName>
        <fullName evidence="9">Threonine/Serine exporter ThrE domain-containing protein</fullName>
    </recommendedName>
</protein>
<evidence type="ECO:0000313" key="11">
    <source>
        <dbReference type="Proteomes" id="UP000054099"/>
    </source>
</evidence>
<comment type="subcellular location">
    <subcellularLocation>
        <location evidence="1">Cell membrane</location>
        <topology evidence="1">Multi-pass membrane protein</topology>
    </subcellularLocation>
</comment>
<comment type="caution">
    <text evidence="10">The sequence shown here is derived from an EMBL/GenBank/DDBJ whole genome shotgun (WGS) entry which is preliminary data.</text>
</comment>
<feature type="transmembrane region" description="Helical" evidence="8">
    <location>
        <begin position="53"/>
        <end position="72"/>
    </location>
</feature>
<evidence type="ECO:0000256" key="1">
    <source>
        <dbReference type="ARBA" id="ARBA00004651"/>
    </source>
</evidence>
<feature type="transmembrane region" description="Helical" evidence="8">
    <location>
        <begin position="117"/>
        <end position="140"/>
    </location>
</feature>
<keyword evidence="6 8" id="KW-0472">Membrane</keyword>
<feature type="transmembrane region" description="Helical" evidence="8">
    <location>
        <begin position="28"/>
        <end position="47"/>
    </location>
</feature>
<dbReference type="GO" id="GO:0015744">
    <property type="term" value="P:succinate transport"/>
    <property type="evidence" value="ECO:0007669"/>
    <property type="project" value="TreeGrafter"/>
</dbReference>
<dbReference type="InterPro" id="IPR024528">
    <property type="entry name" value="ThrE_2"/>
</dbReference>
<dbReference type="InterPro" id="IPR050539">
    <property type="entry name" value="ThrE_Dicarb/AminoAcid_Exp"/>
</dbReference>
<feature type="transmembrane region" description="Helical" evidence="8">
    <location>
        <begin position="6"/>
        <end position="23"/>
    </location>
</feature>
<dbReference type="OrthoDB" id="9810047at2"/>
<dbReference type="GO" id="GO:0005886">
    <property type="term" value="C:plasma membrane"/>
    <property type="evidence" value="ECO:0007669"/>
    <property type="project" value="UniProtKB-SubCell"/>
</dbReference>
<keyword evidence="11" id="KW-1185">Reference proteome</keyword>
<gene>
    <name evidence="10" type="ORF">AS030_11890</name>
</gene>
<evidence type="ECO:0000256" key="8">
    <source>
        <dbReference type="SAM" id="Phobius"/>
    </source>
</evidence>
<evidence type="ECO:0000256" key="4">
    <source>
        <dbReference type="ARBA" id="ARBA00022692"/>
    </source>
</evidence>
<organism evidence="10 11">
    <name type="scientific">Fictibacillus enclensis</name>
    <dbReference type="NCBI Taxonomy" id="1017270"/>
    <lineage>
        <taxon>Bacteria</taxon>
        <taxon>Bacillati</taxon>
        <taxon>Bacillota</taxon>
        <taxon>Bacilli</taxon>
        <taxon>Bacillales</taxon>
        <taxon>Fictibacillaceae</taxon>
        <taxon>Fictibacillus</taxon>
    </lineage>
</organism>
<reference evidence="10 11" key="1">
    <citation type="journal article" date="2014" name="Antonie Van Leeuwenhoek">
        <title>Fictibacillus enclensis sp. nov., isolated from marine sediment.</title>
        <authorList>
            <person name="Dastager S.G."/>
            <person name="Mawlankar R."/>
            <person name="Srinivasan K."/>
            <person name="Tang S.K."/>
            <person name="Lee J.C."/>
            <person name="Ramana V.V."/>
            <person name="Shouche Y.S."/>
        </authorList>
    </citation>
    <scope>NUCLEOTIDE SEQUENCE [LARGE SCALE GENOMIC DNA]</scope>
    <source>
        <strain evidence="10 11">NIO-1003</strain>
    </source>
</reference>
<dbReference type="Pfam" id="PF12821">
    <property type="entry name" value="ThrE_2"/>
    <property type="match status" value="1"/>
</dbReference>